<protein>
    <submittedName>
        <fullName evidence="4">Flagellar assembly protein FliH</fullName>
    </submittedName>
</protein>
<dbReference type="OrthoDB" id="7304298at2"/>
<keyword evidence="2" id="KW-0653">Protein transport</keyword>
<feature type="compositionally biased region" description="Basic and acidic residues" evidence="3">
    <location>
        <begin position="10"/>
        <end position="19"/>
    </location>
</feature>
<evidence type="ECO:0000313" key="4">
    <source>
        <dbReference type="EMBL" id="AWN36948.1"/>
    </source>
</evidence>
<evidence type="ECO:0000313" key="5">
    <source>
        <dbReference type="Proteomes" id="UP000246058"/>
    </source>
</evidence>
<name>A0A2U8VU43_9HYPH</name>
<dbReference type="PANTHER" id="PTHR34982:SF1">
    <property type="entry name" value="FLAGELLAR ASSEMBLY PROTEIN FLIH"/>
    <property type="match status" value="1"/>
</dbReference>
<keyword evidence="1" id="KW-0813">Transport</keyword>
<keyword evidence="5" id="KW-1185">Reference proteome</keyword>
<dbReference type="EMBL" id="CP029551">
    <property type="protein sequence ID" value="AWN36948.1"/>
    <property type="molecule type" value="Genomic_DNA"/>
</dbReference>
<evidence type="ECO:0000256" key="1">
    <source>
        <dbReference type="ARBA" id="ARBA00022448"/>
    </source>
</evidence>
<dbReference type="InterPro" id="IPR051472">
    <property type="entry name" value="T3SS_Stator/FliH"/>
</dbReference>
<sequence>MNARPFLFDTDFRKPRTDPAAEASARAAAEAAERAAADAYARGLEGGRAEGRAEAQGQLQARLADAMNRLALSVAGLMAQADAREAEREAQAVEVAVLLARRVAGEALDARPLAVIAEAARGALQHLRGVPHLAVRVHDSLVEETEALLRRLARERGFEGRLVVLGEPDLALGDARIEWADGGVVRERARIEAAITQALGIGLLAPESVPAPEPDFPPEPPSP</sequence>
<dbReference type="Proteomes" id="UP000246058">
    <property type="component" value="Chromosome"/>
</dbReference>
<feature type="region of interest" description="Disordered" evidence="3">
    <location>
        <begin position="1"/>
        <end position="28"/>
    </location>
</feature>
<reference evidence="4 5" key="1">
    <citation type="submission" date="2018-05" db="EMBL/GenBank/DDBJ databases">
        <title>Complete Genome Sequence of Methylobacterium sp. 17Sr1-43.</title>
        <authorList>
            <person name="Srinivasan S."/>
        </authorList>
    </citation>
    <scope>NUCLEOTIDE SEQUENCE [LARGE SCALE GENOMIC DNA]</scope>
    <source>
        <strain evidence="4 5">17Sr1-43</strain>
    </source>
</reference>
<evidence type="ECO:0000256" key="2">
    <source>
        <dbReference type="ARBA" id="ARBA00022927"/>
    </source>
</evidence>
<dbReference type="GO" id="GO:0005829">
    <property type="term" value="C:cytosol"/>
    <property type="evidence" value="ECO:0007669"/>
    <property type="project" value="TreeGrafter"/>
</dbReference>
<proteinExistence type="predicted"/>
<keyword evidence="4" id="KW-0969">Cilium</keyword>
<keyword evidence="4" id="KW-0282">Flagellum</keyword>
<evidence type="ECO:0000256" key="3">
    <source>
        <dbReference type="SAM" id="MobiDB-lite"/>
    </source>
</evidence>
<dbReference type="PANTHER" id="PTHR34982">
    <property type="entry name" value="YOP PROTEINS TRANSLOCATION PROTEIN L"/>
    <property type="match status" value="1"/>
</dbReference>
<keyword evidence="4" id="KW-0966">Cell projection</keyword>
<accession>A0A2U8VU43</accession>
<dbReference type="KEGG" id="meti:DK427_15395"/>
<dbReference type="AlphaFoldDB" id="A0A2U8VU43"/>
<gene>
    <name evidence="4" type="ORF">DK427_15395</name>
</gene>
<dbReference type="NCBIfam" id="NF004691">
    <property type="entry name" value="PRK06032.1-2"/>
    <property type="match status" value="1"/>
</dbReference>
<organism evidence="4 5">
    <name type="scientific">Methylobacterium radiodurans</name>
    <dbReference type="NCBI Taxonomy" id="2202828"/>
    <lineage>
        <taxon>Bacteria</taxon>
        <taxon>Pseudomonadati</taxon>
        <taxon>Pseudomonadota</taxon>
        <taxon>Alphaproteobacteria</taxon>
        <taxon>Hyphomicrobiales</taxon>
        <taxon>Methylobacteriaceae</taxon>
        <taxon>Methylobacterium</taxon>
    </lineage>
</organism>
<dbReference type="GO" id="GO:0015031">
    <property type="term" value="P:protein transport"/>
    <property type="evidence" value="ECO:0007669"/>
    <property type="project" value="UniProtKB-KW"/>
</dbReference>
<dbReference type="RefSeq" id="WP_109952034.1">
    <property type="nucleotide sequence ID" value="NZ_CP029551.1"/>
</dbReference>